<evidence type="ECO:0000313" key="3">
    <source>
        <dbReference type="Proteomes" id="UP001381693"/>
    </source>
</evidence>
<feature type="region of interest" description="Disordered" evidence="1">
    <location>
        <begin position="1"/>
        <end position="23"/>
    </location>
</feature>
<dbReference type="Proteomes" id="UP001381693">
    <property type="component" value="Unassembled WGS sequence"/>
</dbReference>
<protein>
    <submittedName>
        <fullName evidence="2">Uncharacterized protein</fullName>
    </submittedName>
</protein>
<comment type="caution">
    <text evidence="2">The sequence shown here is derived from an EMBL/GenBank/DDBJ whole genome shotgun (WGS) entry which is preliminary data.</text>
</comment>
<name>A0AAN8W8V7_HALRR</name>
<dbReference type="AlphaFoldDB" id="A0AAN8W8V7"/>
<accession>A0AAN8W8V7</accession>
<gene>
    <name evidence="2" type="ORF">SK128_009182</name>
</gene>
<sequence length="153" mass="16750">MNDDEKERRMDSQRSMFKGSPSYPYMNGAAMAADEISSQLELILDKFSSGNSRAKYAGMNKNVKSNKNCQVSSKNQLSRGSERIVTPGSTSPPNVGVLDKKKASAGESLMTIRMDGSPLDGRKGLNSWQCRVAGNIPVIRMGGTLLKYDDKHK</sequence>
<keyword evidence="3" id="KW-1185">Reference proteome</keyword>
<feature type="compositionally biased region" description="Polar residues" evidence="1">
    <location>
        <begin position="67"/>
        <end position="79"/>
    </location>
</feature>
<evidence type="ECO:0000313" key="2">
    <source>
        <dbReference type="EMBL" id="KAK7007469.1"/>
    </source>
</evidence>
<organism evidence="2 3">
    <name type="scientific">Halocaridina rubra</name>
    <name type="common">Hawaiian red shrimp</name>
    <dbReference type="NCBI Taxonomy" id="373956"/>
    <lineage>
        <taxon>Eukaryota</taxon>
        <taxon>Metazoa</taxon>
        <taxon>Ecdysozoa</taxon>
        <taxon>Arthropoda</taxon>
        <taxon>Crustacea</taxon>
        <taxon>Multicrustacea</taxon>
        <taxon>Malacostraca</taxon>
        <taxon>Eumalacostraca</taxon>
        <taxon>Eucarida</taxon>
        <taxon>Decapoda</taxon>
        <taxon>Pleocyemata</taxon>
        <taxon>Caridea</taxon>
        <taxon>Atyoidea</taxon>
        <taxon>Atyidae</taxon>
        <taxon>Halocaridina</taxon>
    </lineage>
</organism>
<reference evidence="2 3" key="1">
    <citation type="submission" date="2023-11" db="EMBL/GenBank/DDBJ databases">
        <title>Halocaridina rubra genome assembly.</title>
        <authorList>
            <person name="Smith C."/>
        </authorList>
    </citation>
    <scope>NUCLEOTIDE SEQUENCE [LARGE SCALE GENOMIC DNA]</scope>
    <source>
        <strain evidence="2">EP-1</strain>
        <tissue evidence="2">Whole</tissue>
    </source>
</reference>
<evidence type="ECO:0000256" key="1">
    <source>
        <dbReference type="SAM" id="MobiDB-lite"/>
    </source>
</evidence>
<dbReference type="EMBL" id="JAXCGZ010023584">
    <property type="protein sequence ID" value="KAK7007469.1"/>
    <property type="molecule type" value="Genomic_DNA"/>
</dbReference>
<feature type="region of interest" description="Disordered" evidence="1">
    <location>
        <begin position="67"/>
        <end position="98"/>
    </location>
</feature>
<proteinExistence type="predicted"/>
<feature type="compositionally biased region" description="Basic and acidic residues" evidence="1">
    <location>
        <begin position="1"/>
        <end position="12"/>
    </location>
</feature>